<dbReference type="InterPro" id="IPR036390">
    <property type="entry name" value="WH_DNA-bd_sf"/>
</dbReference>
<accession>A0A7W7RKY7</accession>
<dbReference type="AlphaFoldDB" id="A0A7W7RKY7"/>
<gene>
    <name evidence="2" type="ORF">F4561_004251</name>
</gene>
<dbReference type="GO" id="GO:0001514">
    <property type="term" value="P:selenocysteine incorporation"/>
    <property type="evidence" value="ECO:0007669"/>
    <property type="project" value="InterPro"/>
</dbReference>
<dbReference type="GO" id="GO:0005737">
    <property type="term" value="C:cytoplasm"/>
    <property type="evidence" value="ECO:0007669"/>
    <property type="project" value="InterPro"/>
</dbReference>
<name>A0A7W7RKY7_9ACTN</name>
<comment type="caution">
    <text evidence="2">The sequence shown here is derived from an EMBL/GenBank/DDBJ whole genome shotgun (WGS) entry which is preliminary data.</text>
</comment>
<protein>
    <recommendedName>
        <fullName evidence="1">Elongation factor SelB fourth winged-helix domain-containing protein</fullName>
    </recommendedName>
</protein>
<dbReference type="InterPro" id="IPR036388">
    <property type="entry name" value="WH-like_DNA-bd_sf"/>
</dbReference>
<proteinExistence type="predicted"/>
<reference evidence="2 3" key="1">
    <citation type="submission" date="2020-08" db="EMBL/GenBank/DDBJ databases">
        <title>Sequencing the genomes of 1000 actinobacteria strains.</title>
        <authorList>
            <person name="Klenk H.-P."/>
        </authorList>
    </citation>
    <scope>NUCLEOTIDE SEQUENCE [LARGE SCALE GENOMIC DNA]</scope>
    <source>
        <strain evidence="2 3">DSM 102030</strain>
    </source>
</reference>
<organism evidence="2 3">
    <name type="scientific">Lipingzhangella halophila</name>
    <dbReference type="NCBI Taxonomy" id="1783352"/>
    <lineage>
        <taxon>Bacteria</taxon>
        <taxon>Bacillati</taxon>
        <taxon>Actinomycetota</taxon>
        <taxon>Actinomycetes</taxon>
        <taxon>Streptosporangiales</taxon>
        <taxon>Nocardiopsidaceae</taxon>
        <taxon>Lipingzhangella</taxon>
    </lineage>
</organism>
<feature type="domain" description="Elongation factor SelB fourth winged-helix" evidence="1">
    <location>
        <begin position="185"/>
        <end position="224"/>
    </location>
</feature>
<dbReference type="EMBL" id="JACHJT010000001">
    <property type="protein sequence ID" value="MBB4933431.1"/>
    <property type="molecule type" value="Genomic_DNA"/>
</dbReference>
<sequence length="244" mass="25317">MTADAIATTGPADHSAAACLPALAGTTESEEDAAPVAGCYPAGPGDLDELRHRLGSLTAGYALRNPGAPGVPVEAVRLWLGLRDRRLVESLVSAPLAVRHRHIVAAAAGPRTPGPLVEPLTLLTEALAPAPFRAPTPARLAKLGFTRAGLAAGVRTGLLVRIGSATVLPIEAVDEAVRVLAGWRQPFTTADARRALDTSRRVAGPFLAHLDRRGLTRWVGERHRTLAPGDVASAPPGQGRTVSP</sequence>
<dbReference type="Proteomes" id="UP000523007">
    <property type="component" value="Unassembled WGS sequence"/>
</dbReference>
<dbReference type="Gene3D" id="1.10.10.10">
    <property type="entry name" value="Winged helix-like DNA-binding domain superfamily/Winged helix DNA-binding domain"/>
    <property type="match status" value="1"/>
</dbReference>
<evidence type="ECO:0000313" key="3">
    <source>
        <dbReference type="Proteomes" id="UP000523007"/>
    </source>
</evidence>
<dbReference type="GO" id="GO:0005525">
    <property type="term" value="F:GTP binding"/>
    <property type="evidence" value="ECO:0007669"/>
    <property type="project" value="InterPro"/>
</dbReference>
<dbReference type="GO" id="GO:0003746">
    <property type="term" value="F:translation elongation factor activity"/>
    <property type="evidence" value="ECO:0007669"/>
    <property type="project" value="InterPro"/>
</dbReference>
<evidence type="ECO:0000313" key="2">
    <source>
        <dbReference type="EMBL" id="MBB4933431.1"/>
    </source>
</evidence>
<evidence type="ECO:0000259" key="1">
    <source>
        <dbReference type="Pfam" id="PF09107"/>
    </source>
</evidence>
<dbReference type="InterPro" id="IPR015191">
    <property type="entry name" value="SelB_WHD4"/>
</dbReference>
<dbReference type="Pfam" id="PF09107">
    <property type="entry name" value="WHD_3rd_SelB"/>
    <property type="match status" value="1"/>
</dbReference>
<dbReference type="SUPFAM" id="SSF46785">
    <property type="entry name" value="Winged helix' DNA-binding domain"/>
    <property type="match status" value="1"/>
</dbReference>
<dbReference type="GO" id="GO:0003723">
    <property type="term" value="F:RNA binding"/>
    <property type="evidence" value="ECO:0007669"/>
    <property type="project" value="InterPro"/>
</dbReference>
<dbReference type="RefSeq" id="WP_184581040.1">
    <property type="nucleotide sequence ID" value="NZ_JACHJT010000001.1"/>
</dbReference>
<keyword evidence="3" id="KW-1185">Reference proteome</keyword>